<protein>
    <recommendedName>
        <fullName evidence="4">Transposase</fullName>
    </recommendedName>
</protein>
<feature type="chain" id="PRO_5011670663" description="Transposase" evidence="1">
    <location>
        <begin position="19"/>
        <end position="72"/>
    </location>
</feature>
<accession>A0A1I4W7N8</accession>
<feature type="signal peptide" evidence="1">
    <location>
        <begin position="1"/>
        <end position="18"/>
    </location>
</feature>
<name>A0A1I4W7N8_9BACT</name>
<proteinExistence type="predicted"/>
<dbReference type="EMBL" id="FOUU01000014">
    <property type="protein sequence ID" value="SFN09432.1"/>
    <property type="molecule type" value="Genomic_DNA"/>
</dbReference>
<evidence type="ECO:0000313" key="3">
    <source>
        <dbReference type="Proteomes" id="UP000199611"/>
    </source>
</evidence>
<evidence type="ECO:0000256" key="1">
    <source>
        <dbReference type="SAM" id="SignalP"/>
    </source>
</evidence>
<keyword evidence="3" id="KW-1185">Reference proteome</keyword>
<evidence type="ECO:0008006" key="4">
    <source>
        <dbReference type="Google" id="ProtNLM"/>
    </source>
</evidence>
<gene>
    <name evidence="2" type="ORF">SAMN05660836_02645</name>
</gene>
<dbReference type="OrthoDB" id="5468824at2"/>
<dbReference type="Proteomes" id="UP000199611">
    <property type="component" value="Unassembled WGS sequence"/>
</dbReference>
<organism evidence="2 3">
    <name type="scientific">Thermodesulforhabdus norvegica</name>
    <dbReference type="NCBI Taxonomy" id="39841"/>
    <lineage>
        <taxon>Bacteria</taxon>
        <taxon>Pseudomonadati</taxon>
        <taxon>Thermodesulfobacteriota</taxon>
        <taxon>Syntrophobacteria</taxon>
        <taxon>Syntrophobacterales</taxon>
        <taxon>Thermodesulforhabdaceae</taxon>
        <taxon>Thermodesulforhabdus</taxon>
    </lineage>
</organism>
<sequence length="72" mass="8247">MCVLALLLIKLLCLIANREGMEVTTTLLIEELQDIKEVILVYPNRRAVRTISHMSTVQKKLFQIYGLDSTLE</sequence>
<keyword evidence="1" id="KW-0732">Signal</keyword>
<dbReference type="RefSeq" id="WP_093396467.1">
    <property type="nucleotide sequence ID" value="NZ_FOUU01000014.1"/>
</dbReference>
<reference evidence="2 3" key="1">
    <citation type="submission" date="2016-10" db="EMBL/GenBank/DDBJ databases">
        <authorList>
            <person name="de Groot N.N."/>
        </authorList>
    </citation>
    <scope>NUCLEOTIDE SEQUENCE [LARGE SCALE GENOMIC DNA]</scope>
    <source>
        <strain evidence="2 3">DSM 9990</strain>
    </source>
</reference>
<dbReference type="AlphaFoldDB" id="A0A1I4W7N8"/>
<evidence type="ECO:0000313" key="2">
    <source>
        <dbReference type="EMBL" id="SFN09432.1"/>
    </source>
</evidence>